<keyword evidence="5" id="KW-1185">Reference proteome</keyword>
<dbReference type="KEGG" id="spu:590472"/>
<dbReference type="RefSeq" id="NP_001121538.1">
    <property type="nucleotide sequence ID" value="NM_001128066.1"/>
</dbReference>
<dbReference type="InterPro" id="IPR036412">
    <property type="entry name" value="HAD-like_sf"/>
</dbReference>
<dbReference type="EnsemblMetazoa" id="NM_001128066">
    <property type="protein sequence ID" value="NP_001121538"/>
    <property type="gene ID" value="GeneID_590472"/>
</dbReference>
<dbReference type="GeneID" id="590472"/>
<dbReference type="Gene3D" id="3.40.50.1820">
    <property type="entry name" value="alpha/beta hydrolase"/>
    <property type="match status" value="1"/>
</dbReference>
<dbReference type="SUPFAM" id="SSF53474">
    <property type="entry name" value="alpha/beta-Hydrolases"/>
    <property type="match status" value="1"/>
</dbReference>
<dbReference type="Pfam" id="PF00702">
    <property type="entry name" value="Hydrolase"/>
    <property type="match status" value="1"/>
</dbReference>
<dbReference type="Gene3D" id="3.40.50.1000">
    <property type="entry name" value="HAD superfamily/HAD-like"/>
    <property type="match status" value="1"/>
</dbReference>
<dbReference type="InterPro" id="IPR011945">
    <property type="entry name" value="HAD-SF_ppase_IA/epoxid_hydro_N"/>
</dbReference>
<dbReference type="SUPFAM" id="SSF56784">
    <property type="entry name" value="HAD-like"/>
    <property type="match status" value="1"/>
</dbReference>
<dbReference type="CDD" id="cd02603">
    <property type="entry name" value="HAD_sEH-N_like"/>
    <property type="match status" value="1"/>
</dbReference>
<dbReference type="PRINTS" id="PR00111">
    <property type="entry name" value="ABHYDROLASE"/>
</dbReference>
<proteinExistence type="evidence at transcript level"/>
<dbReference type="AlphaFoldDB" id="B2MWN2"/>
<dbReference type="InterPro" id="IPR029058">
    <property type="entry name" value="AB_hydrolase_fold"/>
</dbReference>
<dbReference type="InterPro" id="IPR000639">
    <property type="entry name" value="Epox_hydrolase-like"/>
</dbReference>
<dbReference type="GO" id="GO:0046839">
    <property type="term" value="P:phospholipid dephosphorylation"/>
    <property type="evidence" value="ECO:0000318"/>
    <property type="project" value="GO_Central"/>
</dbReference>
<dbReference type="PANTHER" id="PTHR47829:SF1">
    <property type="entry name" value="HAD FAMILY PHOSPHATASE"/>
    <property type="match status" value="1"/>
</dbReference>
<feature type="domain" description="AB hydrolase-1" evidence="2">
    <location>
        <begin position="260"/>
        <end position="534"/>
    </location>
</feature>
<dbReference type="Pfam" id="PF00561">
    <property type="entry name" value="Abhydrolase_1"/>
    <property type="match status" value="1"/>
</dbReference>
<dbReference type="FunFam" id="3.40.50.1820:FF:000067">
    <property type="entry name" value="Bifunctional epoxide hydrolase 2"/>
    <property type="match status" value="1"/>
</dbReference>
<evidence type="ECO:0000256" key="1">
    <source>
        <dbReference type="ARBA" id="ARBA00022990"/>
    </source>
</evidence>
<reference evidence="3" key="1">
    <citation type="journal article" date="2008" name="DNA Cell Biol.">
        <title>Soluble epoxide hydrolase homologs in Strongylocentrotus purpuratus suggest a gene duplication event and subsequent divergence.</title>
        <authorList>
            <person name="Harris T.R."/>
            <person name="Aronov P.A."/>
            <person name="Hammock B.D."/>
        </authorList>
    </citation>
    <scope>NUCLEOTIDE SEQUENCE</scope>
    <source>
        <strain evidence="3">SPEH1</strain>
        <tissue evidence="3">Gonads</tissue>
    </source>
</reference>
<dbReference type="OMA" id="YAMEVLC"/>
<dbReference type="EMBL" id="EU642645">
    <property type="protein sequence ID" value="ACC95977.1"/>
    <property type="molecule type" value="mRNA"/>
</dbReference>
<dbReference type="OrthoDB" id="408373at2759"/>
<dbReference type="PANTHER" id="PTHR47829">
    <property type="entry name" value="HYDROLASE, PUTATIVE (AFU_ORTHOLOGUE AFUA_1G12880)-RELATED"/>
    <property type="match status" value="1"/>
</dbReference>
<accession>B2MWN2</accession>
<dbReference type="InterPro" id="IPR000073">
    <property type="entry name" value="AB_hydrolase_1"/>
</dbReference>
<dbReference type="GO" id="GO:0005777">
    <property type="term" value="C:peroxisome"/>
    <property type="evidence" value="ECO:0000318"/>
    <property type="project" value="GO_Central"/>
</dbReference>
<dbReference type="InParanoid" id="B2MWN2"/>
<dbReference type="ESTHER" id="strpu-b2mwn2">
    <property type="family name" value="Epoxide_hydrolase"/>
</dbReference>
<dbReference type="InterPro" id="IPR023198">
    <property type="entry name" value="PGP-like_dom2"/>
</dbReference>
<dbReference type="InterPro" id="IPR052898">
    <property type="entry name" value="ACAD10-like"/>
</dbReference>
<evidence type="ECO:0000259" key="2">
    <source>
        <dbReference type="Pfam" id="PF00561"/>
    </source>
</evidence>
<evidence type="ECO:0000313" key="5">
    <source>
        <dbReference type="Proteomes" id="UP000007110"/>
    </source>
</evidence>
<dbReference type="GO" id="GO:0042632">
    <property type="term" value="P:cholesterol homeostasis"/>
    <property type="evidence" value="ECO:0000318"/>
    <property type="project" value="GO_Central"/>
</dbReference>
<dbReference type="SFLD" id="SFLDS00003">
    <property type="entry name" value="Haloacid_Dehalogenase"/>
    <property type="match status" value="1"/>
</dbReference>
<reference evidence="5" key="2">
    <citation type="submission" date="2015-02" db="EMBL/GenBank/DDBJ databases">
        <title>Genome sequencing for Strongylocentrotus purpuratus.</title>
        <authorList>
            <person name="Murali S."/>
            <person name="Liu Y."/>
            <person name="Vee V."/>
            <person name="English A."/>
            <person name="Wang M."/>
            <person name="Skinner E."/>
            <person name="Han Y."/>
            <person name="Muzny D.M."/>
            <person name="Worley K.C."/>
            <person name="Gibbs R.A."/>
        </authorList>
    </citation>
    <scope>NUCLEOTIDE SEQUENCE</scope>
</reference>
<keyword evidence="1" id="KW-0007">Acetylation</keyword>
<organism evidence="3">
    <name type="scientific">Strongylocentrotus purpuratus</name>
    <name type="common">Purple sea urchin</name>
    <dbReference type="NCBI Taxonomy" id="7668"/>
    <lineage>
        <taxon>Eukaryota</taxon>
        <taxon>Metazoa</taxon>
        <taxon>Echinodermata</taxon>
        <taxon>Eleutherozoa</taxon>
        <taxon>Echinozoa</taxon>
        <taxon>Echinoidea</taxon>
        <taxon>Euechinoidea</taxon>
        <taxon>Echinacea</taxon>
        <taxon>Camarodonta</taxon>
        <taxon>Echinidea</taxon>
        <taxon>Strongylocentrotidae</taxon>
        <taxon>Strongylocentrotus</taxon>
    </lineage>
</organism>
<dbReference type="GO" id="GO:0042577">
    <property type="term" value="F:lipid phosphatase activity"/>
    <property type="evidence" value="ECO:0000318"/>
    <property type="project" value="GO_Central"/>
</dbReference>
<name>B2MWN2_STRPU</name>
<dbReference type="GO" id="GO:0000287">
    <property type="term" value="F:magnesium ion binding"/>
    <property type="evidence" value="ECO:0000318"/>
    <property type="project" value="GO_Central"/>
</dbReference>
<dbReference type="MEROPS" id="S33.973"/>
<dbReference type="PRINTS" id="PR00412">
    <property type="entry name" value="EPOXHYDRLASE"/>
</dbReference>
<evidence type="ECO:0000313" key="3">
    <source>
        <dbReference type="EMBL" id="ACC95977.1"/>
    </source>
</evidence>
<dbReference type="InterPro" id="IPR006439">
    <property type="entry name" value="HAD-SF_hydro_IA"/>
</dbReference>
<dbReference type="SFLD" id="SFLDG01129">
    <property type="entry name" value="C1.5:_HAD__Beta-PGM__Phosphata"/>
    <property type="match status" value="1"/>
</dbReference>
<dbReference type="Gene3D" id="1.10.150.240">
    <property type="entry name" value="Putative phosphatase, domain 2"/>
    <property type="match status" value="1"/>
</dbReference>
<dbReference type="NCBIfam" id="TIGR02247">
    <property type="entry name" value="HAD-1A3-hyp"/>
    <property type="match status" value="1"/>
</dbReference>
<dbReference type="BRENDA" id="3.3.2.10">
    <property type="organism ID" value="6140"/>
</dbReference>
<evidence type="ECO:0000313" key="4">
    <source>
        <dbReference type="EnsemblMetazoa" id="NP_001121538"/>
    </source>
</evidence>
<sequence>MAQNMKKKAVLFDLGGVLFEPPQNALRKYGEQLGLPGSFLEKAMIQGRPDNAFCRMERGESTARQFAEEFTKDCQTLSKEEGQVLPKDFNASSMFDTFMNIKMVPDMLNAVSVLKQNGVKTAAVTNNYIDDREQNSLGAGVMTTLSSFYFDHFVESCRFGKRKPDQSIFNEALKKLGVKAEEAVFLDDLGPNVKAAREMGISTVLVKDTSAALKELQEVTGIDVFQEAKPVSVHHERVPHSYATTRSGVKFHYVDIGSGPPVIFCHGFPESWYEWKSQIPAVAAAGFRVIAMDMKGYGESSNPPEIEEYTLERMCKDMAEFMDTLCIPQATFIGHDWGGFFVWNYATHYPDRVSAVGGICTPFFPANDTMNPWENINKNPGLYDYQLYFNEVGPPEAEIEANVEKFVKAFMRRPLELKEIGFSVAGVRAKGGIMAGIPDDINSTLLTEDDVQYYVKQFKTCGLRSMLNWYRTMEVNWKFNHRAIGRKLYMPALMVTCAWDEVLPPSVSKFMDPFVVNLTRAHIEDSGHWASLEQPKKLNKILVDWLNKVHKDSNRPIFPSSL</sequence>
<dbReference type="InterPro" id="IPR023214">
    <property type="entry name" value="HAD_sf"/>
</dbReference>
<dbReference type="CTD" id="2053"/>
<dbReference type="NCBIfam" id="TIGR01509">
    <property type="entry name" value="HAD-SF-IA-v3"/>
    <property type="match status" value="1"/>
</dbReference>
<protein>
    <submittedName>
        <fullName evidence="3">Soluble epoxide hydrolase-like protein 1</fullName>
    </submittedName>
</protein>
<keyword evidence="3" id="KW-0378">Hydrolase</keyword>
<dbReference type="Proteomes" id="UP000007110">
    <property type="component" value="Unassembled WGS sequence"/>
</dbReference>
<reference evidence="4" key="3">
    <citation type="submission" date="2021-01" db="UniProtKB">
        <authorList>
            <consortium name="EnsemblMetazoa"/>
        </authorList>
    </citation>
    <scope>IDENTIFICATION</scope>
</reference>